<accession>A0A6A6U1G8</accession>
<dbReference type="AlphaFoldDB" id="A0A6A6U1G8"/>
<sequence length="324" mass="36183">KAQDAHSSVPHPPIHPVNLPLVLPHHRYNLAAQGWTTVTLSPQPVVDSQRAADLQSAIAALFAAARVFFDREPEYKARFSTPELSEEGYSAIPGEKEFFTLRSSTHLPDELAEPAARYWALAGELLVDMLDGVSASVDIQPDALRNLAQPCATLSTERTATMLRMFRYEGWEDKIVAEPHCDLGLLSLVVGDAPGLEVWNGLENAFYPVERTYGRLDDKMTVLGGRQLQRLTNGLYAPGGHLVRSYPQGKSEEKKRYRHSIVFVLRAHYPVVIQTKALESEITGSQQLIPDGMTARELFLAIKGAHYNINAGMKDREEQKRRMR</sequence>
<dbReference type="Gene3D" id="2.60.120.330">
    <property type="entry name" value="B-lactam Antibiotic, Isopenicillin N Synthase, Chain"/>
    <property type="match status" value="1"/>
</dbReference>
<dbReference type="OrthoDB" id="288590at2759"/>
<dbReference type="SUPFAM" id="SSF51197">
    <property type="entry name" value="Clavaminate synthase-like"/>
    <property type="match status" value="1"/>
</dbReference>
<name>A0A6A6U1G8_9PEZI</name>
<evidence type="ECO:0008006" key="3">
    <source>
        <dbReference type="Google" id="ProtNLM"/>
    </source>
</evidence>
<evidence type="ECO:0000313" key="2">
    <source>
        <dbReference type="Proteomes" id="UP000799302"/>
    </source>
</evidence>
<feature type="non-terminal residue" evidence="1">
    <location>
        <position position="324"/>
    </location>
</feature>
<keyword evidence="2" id="KW-1185">Reference proteome</keyword>
<gene>
    <name evidence="1" type="ORF">BT63DRAFT_359529</name>
</gene>
<reference evidence="1" key="1">
    <citation type="journal article" date="2020" name="Stud. Mycol.">
        <title>101 Dothideomycetes genomes: a test case for predicting lifestyles and emergence of pathogens.</title>
        <authorList>
            <person name="Haridas S."/>
            <person name="Albert R."/>
            <person name="Binder M."/>
            <person name="Bloem J."/>
            <person name="Labutti K."/>
            <person name="Salamov A."/>
            <person name="Andreopoulos B."/>
            <person name="Baker S."/>
            <person name="Barry K."/>
            <person name="Bills G."/>
            <person name="Bluhm B."/>
            <person name="Cannon C."/>
            <person name="Castanera R."/>
            <person name="Culley D."/>
            <person name="Daum C."/>
            <person name="Ezra D."/>
            <person name="Gonzalez J."/>
            <person name="Henrissat B."/>
            <person name="Kuo A."/>
            <person name="Liang C."/>
            <person name="Lipzen A."/>
            <person name="Lutzoni F."/>
            <person name="Magnuson J."/>
            <person name="Mondo S."/>
            <person name="Nolan M."/>
            <person name="Ohm R."/>
            <person name="Pangilinan J."/>
            <person name="Park H.-J."/>
            <person name="Ramirez L."/>
            <person name="Alfaro M."/>
            <person name="Sun H."/>
            <person name="Tritt A."/>
            <person name="Yoshinaga Y."/>
            <person name="Zwiers L.-H."/>
            <person name="Turgeon B."/>
            <person name="Goodwin S."/>
            <person name="Spatafora J."/>
            <person name="Crous P."/>
            <person name="Grigoriev I."/>
        </authorList>
    </citation>
    <scope>NUCLEOTIDE SEQUENCE</scope>
    <source>
        <strain evidence="1">CBS 115976</strain>
    </source>
</reference>
<dbReference type="InterPro" id="IPR027443">
    <property type="entry name" value="IPNS-like_sf"/>
</dbReference>
<organism evidence="1 2">
    <name type="scientific">Microthyrium microscopicum</name>
    <dbReference type="NCBI Taxonomy" id="703497"/>
    <lineage>
        <taxon>Eukaryota</taxon>
        <taxon>Fungi</taxon>
        <taxon>Dikarya</taxon>
        <taxon>Ascomycota</taxon>
        <taxon>Pezizomycotina</taxon>
        <taxon>Dothideomycetes</taxon>
        <taxon>Dothideomycetes incertae sedis</taxon>
        <taxon>Microthyriales</taxon>
        <taxon>Microthyriaceae</taxon>
        <taxon>Microthyrium</taxon>
    </lineage>
</organism>
<evidence type="ECO:0000313" key="1">
    <source>
        <dbReference type="EMBL" id="KAF2665287.1"/>
    </source>
</evidence>
<dbReference type="EMBL" id="MU004240">
    <property type="protein sequence ID" value="KAF2665287.1"/>
    <property type="molecule type" value="Genomic_DNA"/>
</dbReference>
<protein>
    <recommendedName>
        <fullName evidence="3">Clavaminate synthase-like protein</fullName>
    </recommendedName>
</protein>
<dbReference type="Proteomes" id="UP000799302">
    <property type="component" value="Unassembled WGS sequence"/>
</dbReference>
<feature type="non-terminal residue" evidence="1">
    <location>
        <position position="1"/>
    </location>
</feature>
<proteinExistence type="predicted"/>